<dbReference type="PANTHER" id="PTHR12128">
    <property type="entry name" value="DIHYDRODIPICOLINATE SYNTHASE"/>
    <property type="match status" value="1"/>
</dbReference>
<gene>
    <name evidence="1" type="ORF">L211DRAFT_605443</name>
</gene>
<organism evidence="1 2">
    <name type="scientific">Terfezia boudieri ATCC MYA-4762</name>
    <dbReference type="NCBI Taxonomy" id="1051890"/>
    <lineage>
        <taxon>Eukaryota</taxon>
        <taxon>Fungi</taxon>
        <taxon>Dikarya</taxon>
        <taxon>Ascomycota</taxon>
        <taxon>Pezizomycotina</taxon>
        <taxon>Pezizomycetes</taxon>
        <taxon>Pezizales</taxon>
        <taxon>Pezizaceae</taxon>
        <taxon>Terfezia</taxon>
    </lineage>
</organism>
<dbReference type="PANTHER" id="PTHR12128:SF52">
    <property type="entry name" value="4-HYDROXY-2-OXOGLUTARATE ALDOLASE, MITOCHONDRIAL-RELATED"/>
    <property type="match status" value="1"/>
</dbReference>
<dbReference type="CDD" id="cd00408">
    <property type="entry name" value="DHDPS-like"/>
    <property type="match status" value="1"/>
</dbReference>
<dbReference type="SUPFAM" id="SSF51569">
    <property type="entry name" value="Aldolase"/>
    <property type="match status" value="1"/>
</dbReference>
<dbReference type="Gene3D" id="3.20.20.70">
    <property type="entry name" value="Aldolase class I"/>
    <property type="match status" value="1"/>
</dbReference>
<dbReference type="Proteomes" id="UP000267821">
    <property type="component" value="Unassembled WGS sequence"/>
</dbReference>
<dbReference type="InterPro" id="IPR002220">
    <property type="entry name" value="DapA-like"/>
</dbReference>
<dbReference type="OrthoDB" id="191315at2759"/>
<dbReference type="AlphaFoldDB" id="A0A3N4LVZ3"/>
<keyword evidence="2" id="KW-1185">Reference proteome</keyword>
<evidence type="ECO:0000313" key="2">
    <source>
        <dbReference type="Proteomes" id="UP000267821"/>
    </source>
</evidence>
<proteinExistence type="predicted"/>
<dbReference type="PRINTS" id="PR00146">
    <property type="entry name" value="DHPICSNTHASE"/>
</dbReference>
<dbReference type="STRING" id="1051890.A0A3N4LVZ3"/>
<accession>A0A3N4LVZ3</accession>
<dbReference type="SMART" id="SM01130">
    <property type="entry name" value="DHDPS"/>
    <property type="match status" value="1"/>
</dbReference>
<dbReference type="InParanoid" id="A0A3N4LVZ3"/>
<dbReference type="EMBL" id="ML121532">
    <property type="protein sequence ID" value="RPB27074.1"/>
    <property type="molecule type" value="Genomic_DNA"/>
</dbReference>
<protein>
    <submittedName>
        <fullName evidence="1">Mitochondrial putative 4-hydroxy-2-oxoglutarate aldolase</fullName>
    </submittedName>
</protein>
<dbReference type="GO" id="GO:0008840">
    <property type="term" value="F:4-hydroxy-tetrahydrodipicolinate synthase activity"/>
    <property type="evidence" value="ECO:0007669"/>
    <property type="project" value="TreeGrafter"/>
</dbReference>
<evidence type="ECO:0000313" key="1">
    <source>
        <dbReference type="EMBL" id="RPB27074.1"/>
    </source>
</evidence>
<dbReference type="InterPro" id="IPR013785">
    <property type="entry name" value="Aldolase_TIM"/>
</dbReference>
<reference evidence="1 2" key="1">
    <citation type="journal article" date="2018" name="Nat. Ecol. Evol.">
        <title>Pezizomycetes genomes reveal the molecular basis of ectomycorrhizal truffle lifestyle.</title>
        <authorList>
            <person name="Murat C."/>
            <person name="Payen T."/>
            <person name="Noel B."/>
            <person name="Kuo A."/>
            <person name="Morin E."/>
            <person name="Chen J."/>
            <person name="Kohler A."/>
            <person name="Krizsan K."/>
            <person name="Balestrini R."/>
            <person name="Da Silva C."/>
            <person name="Montanini B."/>
            <person name="Hainaut M."/>
            <person name="Levati E."/>
            <person name="Barry K.W."/>
            <person name="Belfiori B."/>
            <person name="Cichocki N."/>
            <person name="Clum A."/>
            <person name="Dockter R.B."/>
            <person name="Fauchery L."/>
            <person name="Guy J."/>
            <person name="Iotti M."/>
            <person name="Le Tacon F."/>
            <person name="Lindquist E.A."/>
            <person name="Lipzen A."/>
            <person name="Malagnac F."/>
            <person name="Mello A."/>
            <person name="Molinier V."/>
            <person name="Miyauchi S."/>
            <person name="Poulain J."/>
            <person name="Riccioni C."/>
            <person name="Rubini A."/>
            <person name="Sitrit Y."/>
            <person name="Splivallo R."/>
            <person name="Traeger S."/>
            <person name="Wang M."/>
            <person name="Zifcakova L."/>
            <person name="Wipf D."/>
            <person name="Zambonelli A."/>
            <person name="Paolocci F."/>
            <person name="Nowrousian M."/>
            <person name="Ottonello S."/>
            <person name="Baldrian P."/>
            <person name="Spatafora J.W."/>
            <person name="Henrissat B."/>
            <person name="Nagy L.G."/>
            <person name="Aury J.M."/>
            <person name="Wincker P."/>
            <person name="Grigoriev I.V."/>
            <person name="Bonfante P."/>
            <person name="Martin F.M."/>
        </authorList>
    </citation>
    <scope>NUCLEOTIDE SEQUENCE [LARGE SCALE GENOMIC DNA]</scope>
    <source>
        <strain evidence="1 2">ATCC MYA-4762</strain>
    </source>
</reference>
<sequence>MSPHTSYSVSDIHIESDGMSCFYNSEALSDSGSSCIKTGFSYGPNEYPEGNATEKRIRPLVPGIYAPTVAFFDEETEDLDIDTIKKHAIRLAQAGLHGLVTQGSNGEAVHLSHTERRIVTASTREALDDSGFHNMPIIVGCGSQSIRETIELCHEALLSGGDYAMILPPSYYGALYTPDSQLEFFTKIADQSPVPILIYNYPGAVSGIDLNSDVITKLAKHPNIVGCKLTCGNTGKLGRIAARAPSGFMTMGGSADFTLPALIGGGKGVIGGLANIAPKACVEVFKLYQAGKIDEAEKMQAVIGRGDWAAIKSGVVGTKSCLQSAFKYGGYGRKPLPRPTPEQAAAYLAEFEELLLLEEFLMKGCRQEHIHTDKEEEYPELLELEKELAQ</sequence>
<name>A0A3N4LVZ3_9PEZI</name>
<dbReference type="Pfam" id="PF00701">
    <property type="entry name" value="DHDPS"/>
    <property type="match status" value="1"/>
</dbReference>